<dbReference type="GO" id="GO:0006552">
    <property type="term" value="P:L-leucine catabolic process"/>
    <property type="evidence" value="ECO:0007669"/>
    <property type="project" value="TreeGrafter"/>
</dbReference>
<dbReference type="SUPFAM" id="SSF51569">
    <property type="entry name" value="Aldolase"/>
    <property type="match status" value="1"/>
</dbReference>
<dbReference type="GO" id="GO:0004419">
    <property type="term" value="F:hydroxymethylglutaryl-CoA lyase activity"/>
    <property type="evidence" value="ECO:0007669"/>
    <property type="project" value="TreeGrafter"/>
</dbReference>
<protein>
    <submittedName>
        <fullName evidence="5">Hydroxymethylglutaryl-CoA lyase</fullName>
    </submittedName>
</protein>
<dbReference type="InterPro" id="IPR013785">
    <property type="entry name" value="Aldolase_TIM"/>
</dbReference>
<dbReference type="NCBIfam" id="NF004283">
    <property type="entry name" value="PRK05692.1"/>
    <property type="match status" value="1"/>
</dbReference>
<name>A0A1G5RYY7_9FIRM</name>
<dbReference type="InterPro" id="IPR000891">
    <property type="entry name" value="PYR_CT"/>
</dbReference>
<dbReference type="OrthoDB" id="9784013at2"/>
<evidence type="ECO:0000313" key="5">
    <source>
        <dbReference type="EMBL" id="SCZ79322.1"/>
    </source>
</evidence>
<dbReference type="Pfam" id="PF00682">
    <property type="entry name" value="HMGL-like"/>
    <property type="match status" value="1"/>
</dbReference>
<feature type="domain" description="Pyruvate carboxyltransferase" evidence="4">
    <location>
        <begin position="13"/>
        <end position="280"/>
    </location>
</feature>
<dbReference type="GO" id="GO:0046872">
    <property type="term" value="F:metal ion binding"/>
    <property type="evidence" value="ECO:0007669"/>
    <property type="project" value="UniProtKB-KW"/>
</dbReference>
<gene>
    <name evidence="5" type="ORF">SAMN03080599_01696</name>
</gene>
<evidence type="ECO:0000256" key="1">
    <source>
        <dbReference type="ARBA" id="ARBA00009405"/>
    </source>
</evidence>
<sequence length="306" mass="33149">MSQNSEYNKVDYIEICEVGPRDGLQNEEKLLTVDQKVELIEEVVAAGAKIIEVGSFVHPKAVPQMADTDEVARKLKRFDGVEYRALIMNLKGVERAEANGIMKAKLTVSASRAHSLSNLNKTPEEAVRGFAEVANFAANKGIVLSGAISTGFGYPNEGIIPIEDIYPIIDSYLEIGVTELSLSDTTGMANPQQVYDYAKAVKEKYPQILWNLHFHNTRGMGLANVVAGMQAGITRFDACFGGLGGCPFAPGASGNIATEDVVHMVNAMGVRTDYDLDKLITLAKKVQDYVGREVSSFILKAGKSLV</sequence>
<comment type="similarity">
    <text evidence="1">Belongs to the HMG-CoA lyase family.</text>
</comment>
<keyword evidence="6" id="KW-1185">Reference proteome</keyword>
<dbReference type="RefSeq" id="WP_092590486.1">
    <property type="nucleotide sequence ID" value="NZ_FMWL01000007.1"/>
</dbReference>
<dbReference type="STRING" id="1120920.SAMN03080599_01696"/>
<dbReference type="Proteomes" id="UP000199208">
    <property type="component" value="Unassembled WGS sequence"/>
</dbReference>
<dbReference type="PANTHER" id="PTHR42738:SF7">
    <property type="entry name" value="HYDROXYMETHYLGLUTARYL-COA LYASE"/>
    <property type="match status" value="1"/>
</dbReference>
<evidence type="ECO:0000256" key="3">
    <source>
        <dbReference type="ARBA" id="ARBA00023239"/>
    </source>
</evidence>
<dbReference type="PROSITE" id="PS50991">
    <property type="entry name" value="PYR_CT"/>
    <property type="match status" value="1"/>
</dbReference>
<dbReference type="PANTHER" id="PTHR42738">
    <property type="entry name" value="HYDROXYMETHYLGLUTARYL-COA LYASE"/>
    <property type="match status" value="1"/>
</dbReference>
<evidence type="ECO:0000313" key="6">
    <source>
        <dbReference type="Proteomes" id="UP000199208"/>
    </source>
</evidence>
<accession>A0A1G5RYY7</accession>
<dbReference type="Gene3D" id="3.20.20.70">
    <property type="entry name" value="Aldolase class I"/>
    <property type="match status" value="1"/>
</dbReference>
<proteinExistence type="inferred from homology"/>
<dbReference type="GO" id="GO:0046951">
    <property type="term" value="P:ketone body biosynthetic process"/>
    <property type="evidence" value="ECO:0007669"/>
    <property type="project" value="TreeGrafter"/>
</dbReference>
<reference evidence="5 6" key="1">
    <citation type="submission" date="2016-10" db="EMBL/GenBank/DDBJ databases">
        <authorList>
            <person name="de Groot N.N."/>
        </authorList>
    </citation>
    <scope>NUCLEOTIDE SEQUENCE [LARGE SCALE GENOMIC DNA]</scope>
    <source>
        <strain evidence="5 6">DSM 2784</strain>
    </source>
</reference>
<keyword evidence="3 5" id="KW-0456">Lyase</keyword>
<dbReference type="EMBL" id="FMWL01000007">
    <property type="protein sequence ID" value="SCZ79322.1"/>
    <property type="molecule type" value="Genomic_DNA"/>
</dbReference>
<dbReference type="AlphaFoldDB" id="A0A1G5RYY7"/>
<evidence type="ECO:0000259" key="4">
    <source>
        <dbReference type="PROSITE" id="PS50991"/>
    </source>
</evidence>
<keyword evidence="2" id="KW-0479">Metal-binding</keyword>
<evidence type="ECO:0000256" key="2">
    <source>
        <dbReference type="ARBA" id="ARBA00022723"/>
    </source>
</evidence>
<dbReference type="InterPro" id="IPR043594">
    <property type="entry name" value="HMGL"/>
</dbReference>
<dbReference type="CDD" id="cd07938">
    <property type="entry name" value="DRE_TIM_HMGL"/>
    <property type="match status" value="1"/>
</dbReference>
<organism evidence="5 6">
    <name type="scientific">Acidaminobacter hydrogenoformans DSM 2784</name>
    <dbReference type="NCBI Taxonomy" id="1120920"/>
    <lineage>
        <taxon>Bacteria</taxon>
        <taxon>Bacillati</taxon>
        <taxon>Bacillota</taxon>
        <taxon>Clostridia</taxon>
        <taxon>Peptostreptococcales</taxon>
        <taxon>Acidaminobacteraceae</taxon>
        <taxon>Acidaminobacter</taxon>
    </lineage>
</organism>